<proteinExistence type="predicted"/>
<evidence type="ECO:0000313" key="2">
    <source>
        <dbReference type="Proteomes" id="UP000008553"/>
    </source>
</evidence>
<dbReference type="InParanoid" id="Q7RDK8"/>
<name>Q7RDK8_PLAYO</name>
<dbReference type="PaxDb" id="73239-Q7RDK8"/>
<accession>Q7RDK8</accession>
<dbReference type="AlphaFoldDB" id="Q7RDK8"/>
<comment type="caution">
    <text evidence="1">The sequence shown here is derived from an EMBL/GenBank/DDBJ whole genome shotgun (WGS) entry which is preliminary data.</text>
</comment>
<sequence length="129" mass="15214">MTDFMCQKFDTLRKFFPDELDGSGNYNFQNRTFKNYCPKEQCNNDIDKINAGCLWLFYDFFGKPGTTVDSNTYKGDVLCIMIWLSYKLSLKSHNEIKNLMDFYSKHIENNTETLIIKLMINNMTVIRIS</sequence>
<dbReference type="Proteomes" id="UP000008553">
    <property type="component" value="Unassembled WGS sequence"/>
</dbReference>
<dbReference type="NCBIfam" id="TIGR01590">
    <property type="entry name" value="yir-bir-cir_Pla"/>
    <property type="match status" value="1"/>
</dbReference>
<keyword evidence="2" id="KW-1185">Reference proteome</keyword>
<organism evidence="1 2">
    <name type="scientific">Plasmodium yoelii yoelii</name>
    <dbReference type="NCBI Taxonomy" id="73239"/>
    <lineage>
        <taxon>Eukaryota</taxon>
        <taxon>Sar</taxon>
        <taxon>Alveolata</taxon>
        <taxon>Apicomplexa</taxon>
        <taxon>Aconoidasida</taxon>
        <taxon>Haemosporida</taxon>
        <taxon>Plasmodiidae</taxon>
        <taxon>Plasmodium</taxon>
        <taxon>Plasmodium (Vinckeia)</taxon>
    </lineage>
</organism>
<dbReference type="Pfam" id="PF06022">
    <property type="entry name" value="Cir_Bir_Yir"/>
    <property type="match status" value="1"/>
</dbReference>
<protein>
    <submittedName>
        <fullName evidence="1">Yir1 protein</fullName>
    </submittedName>
</protein>
<dbReference type="InterPro" id="IPR006477">
    <property type="entry name" value="Yir_bir_cir"/>
</dbReference>
<reference evidence="1 2" key="1">
    <citation type="journal article" date="2002" name="Nature">
        <title>Genome sequence and comparative analysis of the model rodent malaria parasite Plasmodium yoelii yoelii.</title>
        <authorList>
            <person name="Carlton J.M."/>
            <person name="Angiuoli S.V."/>
            <person name="Suh B.B."/>
            <person name="Kooij T.W."/>
            <person name="Pertea M."/>
            <person name="Silva J.C."/>
            <person name="Ermolaeva M.D."/>
            <person name="Allen J.E."/>
            <person name="Selengut J.D."/>
            <person name="Koo H.L."/>
            <person name="Peterson J.D."/>
            <person name="Pop M."/>
            <person name="Kosack D.S."/>
            <person name="Shumway M.F."/>
            <person name="Bidwell S.L."/>
            <person name="Shallom S.J."/>
            <person name="van Aken S.E."/>
            <person name="Riedmuller S.B."/>
            <person name="Feldblyum T.V."/>
            <person name="Cho J.K."/>
            <person name="Quackenbush J."/>
            <person name="Sedegah M."/>
            <person name="Shoaibi A."/>
            <person name="Cummings L.M."/>
            <person name="Florens L."/>
            <person name="Yates J.R."/>
            <person name="Raine J.D."/>
            <person name="Sinden R.E."/>
            <person name="Harris M.A."/>
            <person name="Cunningham D.A."/>
            <person name="Preiser P.R."/>
            <person name="Bergman L.W."/>
            <person name="Vaidya A.B."/>
            <person name="van Lin L.H."/>
            <person name="Janse C.J."/>
            <person name="Waters A.P."/>
            <person name="Smith H.O."/>
            <person name="White O.R."/>
            <person name="Salzberg S.L."/>
            <person name="Venter J.C."/>
            <person name="Fraser C.M."/>
            <person name="Hoffman S.L."/>
            <person name="Gardner M.J."/>
            <person name="Carucci D.J."/>
        </authorList>
    </citation>
    <scope>NUCLEOTIDE SEQUENCE [LARGE SCALE GENOMIC DNA]</scope>
    <source>
        <strain evidence="1 2">17XNL</strain>
    </source>
</reference>
<dbReference type="EMBL" id="AABL01001713">
    <property type="protein sequence ID" value="EAA17436.1"/>
    <property type="molecule type" value="Genomic_DNA"/>
</dbReference>
<evidence type="ECO:0000313" key="1">
    <source>
        <dbReference type="EMBL" id="EAA17436.1"/>
    </source>
</evidence>
<gene>
    <name evidence="1" type="ORF">PY05414</name>
</gene>